<dbReference type="AlphaFoldDB" id="A0A1I5RC53"/>
<dbReference type="PANTHER" id="PTHR35271">
    <property type="entry name" value="ABC TRANSPORTER, SUBSTRATE-BINDING LIPOPROTEIN-RELATED"/>
    <property type="match status" value="1"/>
</dbReference>
<sequence length="297" mass="33147">MRLIKTLVLLCLLAITPLAPAAEIIIATSHDTPALHRFVADLTARRPSDRVQLMHPSRLSSPSTLPSDSRLVLLGAGALDWRLSDPGGPPTLVMQISRVQAHQRLGDQRPALLTLLWSDPAPARQLRLVRQLLPQARRVGLLYSDDSRFLVNELRRQAAAQGLAISAWYWPDSGDSRPLNRLLDESDVLLGIDDPALYNPRSIKGVLLASYSRKLALIGPTAAFIRAGSLSSSYSDQQDWLNDLDRLLSLPPEQWPREAYPRDFKVLSNAQVARSLGIELSDDRDQARRLQDWEREP</sequence>
<keyword evidence="3" id="KW-1185">Reference proteome</keyword>
<dbReference type="Gene3D" id="3.40.50.2300">
    <property type="match status" value="1"/>
</dbReference>
<dbReference type="EMBL" id="FOXM01000003">
    <property type="protein sequence ID" value="SFP56114.1"/>
    <property type="molecule type" value="Genomic_DNA"/>
</dbReference>
<dbReference type="OrthoDB" id="9178917at2"/>
<feature type="signal peptide" evidence="1">
    <location>
        <begin position="1"/>
        <end position="21"/>
    </location>
</feature>
<reference evidence="3" key="1">
    <citation type="submission" date="2016-10" db="EMBL/GenBank/DDBJ databases">
        <authorList>
            <person name="Varghese N."/>
            <person name="Submissions S."/>
        </authorList>
    </citation>
    <scope>NUCLEOTIDE SEQUENCE [LARGE SCALE GENOMIC DNA]</scope>
    <source>
        <strain evidence="3">JCM 18195</strain>
    </source>
</reference>
<organism evidence="2 3">
    <name type="scientific">Geopseudomonas sagittaria</name>
    <dbReference type="NCBI Taxonomy" id="1135990"/>
    <lineage>
        <taxon>Bacteria</taxon>
        <taxon>Pseudomonadati</taxon>
        <taxon>Pseudomonadota</taxon>
        <taxon>Gammaproteobacteria</taxon>
        <taxon>Pseudomonadales</taxon>
        <taxon>Pseudomonadaceae</taxon>
        <taxon>Geopseudomonas</taxon>
    </lineage>
</organism>
<dbReference type="InterPro" id="IPR007487">
    <property type="entry name" value="ABC_transpt-TYRBP-like"/>
</dbReference>
<protein>
    <recommendedName>
        <fullName evidence="4">ABC transporter substrate binding protein</fullName>
    </recommendedName>
</protein>
<dbReference type="Proteomes" id="UP000243084">
    <property type="component" value="Unassembled WGS sequence"/>
</dbReference>
<name>A0A1I5RC53_9GAMM</name>
<gene>
    <name evidence="2" type="ORF">SAMN05216229_103277</name>
</gene>
<dbReference type="PANTHER" id="PTHR35271:SF1">
    <property type="entry name" value="ABC TRANSPORTER, SUBSTRATE-BINDING LIPOPROTEIN"/>
    <property type="match status" value="1"/>
</dbReference>
<evidence type="ECO:0008006" key="4">
    <source>
        <dbReference type="Google" id="ProtNLM"/>
    </source>
</evidence>
<accession>A0A1I5RC53</accession>
<feature type="chain" id="PRO_5017224549" description="ABC transporter substrate binding protein" evidence="1">
    <location>
        <begin position="22"/>
        <end position="297"/>
    </location>
</feature>
<proteinExistence type="predicted"/>
<keyword evidence="1" id="KW-0732">Signal</keyword>
<dbReference type="RefSeq" id="WP_092429142.1">
    <property type="nucleotide sequence ID" value="NZ_FOXM01000003.1"/>
</dbReference>
<evidence type="ECO:0000313" key="2">
    <source>
        <dbReference type="EMBL" id="SFP56114.1"/>
    </source>
</evidence>
<evidence type="ECO:0000313" key="3">
    <source>
        <dbReference type="Proteomes" id="UP000243084"/>
    </source>
</evidence>
<evidence type="ECO:0000256" key="1">
    <source>
        <dbReference type="SAM" id="SignalP"/>
    </source>
</evidence>